<protein>
    <submittedName>
        <fullName evidence="1">Arginase family protein</fullName>
    </submittedName>
</protein>
<comment type="caution">
    <text evidence="1">The sequence shown here is derived from an EMBL/GenBank/DDBJ whole genome shotgun (WGS) entry which is preliminary data.</text>
</comment>
<gene>
    <name evidence="1" type="ORF">M1B34_33480</name>
</gene>
<proteinExistence type="predicted"/>
<name>A0A9X1Z1W9_9PSED</name>
<dbReference type="Proteomes" id="UP001155059">
    <property type="component" value="Unassembled WGS sequence"/>
</dbReference>
<dbReference type="EMBL" id="JALQCW010000144">
    <property type="protein sequence ID" value="MCK9802423.1"/>
    <property type="molecule type" value="Genomic_DNA"/>
</dbReference>
<reference evidence="1 2" key="2">
    <citation type="journal article" date="2023" name="Plant Pathol.">
        <title>Dismantling and reorganizing Pseudomonas marginalis sensu#lato.</title>
        <authorList>
            <person name="Sawada H."/>
            <person name="Fujikawa T."/>
            <person name="Satou M."/>
        </authorList>
    </citation>
    <scope>NUCLEOTIDE SEQUENCE [LARGE SCALE GENOMIC DNA]</scope>
    <source>
        <strain evidence="1 2">MAFF 302030</strain>
    </source>
</reference>
<evidence type="ECO:0000313" key="2">
    <source>
        <dbReference type="Proteomes" id="UP001155059"/>
    </source>
</evidence>
<dbReference type="AlphaFoldDB" id="A0A9X1Z1W9"/>
<accession>A0A9X1Z1W9</accession>
<organism evidence="1 2">
    <name type="scientific">Pseudomonas morbosilactucae</name>
    <dbReference type="NCBI Taxonomy" id="2938197"/>
    <lineage>
        <taxon>Bacteria</taxon>
        <taxon>Pseudomonadati</taxon>
        <taxon>Pseudomonadota</taxon>
        <taxon>Gammaproteobacteria</taxon>
        <taxon>Pseudomonadales</taxon>
        <taxon>Pseudomonadaceae</taxon>
        <taxon>Pseudomonas</taxon>
    </lineage>
</organism>
<evidence type="ECO:0000313" key="1">
    <source>
        <dbReference type="EMBL" id="MCK9802423.1"/>
    </source>
</evidence>
<feature type="non-terminal residue" evidence="1">
    <location>
        <position position="1"/>
    </location>
</feature>
<sequence>VAQGKMPISDVVRVLSDVAAIADVVGIGIAEHLPWDALALKNMLAHLPLIGPGANNLQNLSH</sequence>
<reference evidence="1 2" key="1">
    <citation type="journal article" date="2022" name="Int. J. Syst. Evol. Microbiol.">
        <title>Pseudomonas aegrilactucae sp. nov. and Pseudomonas morbosilactucae sp. nov., pathogens causing bacterial rot of lettuce in Japan.</title>
        <authorList>
            <person name="Sawada H."/>
            <person name="Fujikawa T."/>
            <person name="Satou M."/>
        </authorList>
    </citation>
    <scope>NUCLEOTIDE SEQUENCE [LARGE SCALE GENOMIC DNA]</scope>
    <source>
        <strain evidence="1 2">MAFF 302030</strain>
    </source>
</reference>